<evidence type="ECO:0000313" key="1">
    <source>
        <dbReference type="EMBL" id="CAC5373910.1"/>
    </source>
</evidence>
<gene>
    <name evidence="1" type="ORF">MCOR_11501</name>
</gene>
<reference evidence="1 2" key="1">
    <citation type="submission" date="2020-06" db="EMBL/GenBank/DDBJ databases">
        <authorList>
            <person name="Li R."/>
            <person name="Bekaert M."/>
        </authorList>
    </citation>
    <scope>NUCLEOTIDE SEQUENCE [LARGE SCALE GENOMIC DNA]</scope>
    <source>
        <strain evidence="2">wild</strain>
    </source>
</reference>
<organism evidence="1 2">
    <name type="scientific">Mytilus coruscus</name>
    <name type="common">Sea mussel</name>
    <dbReference type="NCBI Taxonomy" id="42192"/>
    <lineage>
        <taxon>Eukaryota</taxon>
        <taxon>Metazoa</taxon>
        <taxon>Spiralia</taxon>
        <taxon>Lophotrochozoa</taxon>
        <taxon>Mollusca</taxon>
        <taxon>Bivalvia</taxon>
        <taxon>Autobranchia</taxon>
        <taxon>Pteriomorphia</taxon>
        <taxon>Mytilida</taxon>
        <taxon>Mytiloidea</taxon>
        <taxon>Mytilidae</taxon>
        <taxon>Mytilinae</taxon>
        <taxon>Mytilus</taxon>
    </lineage>
</organism>
<dbReference type="Proteomes" id="UP000507470">
    <property type="component" value="Unassembled WGS sequence"/>
</dbReference>
<dbReference type="AlphaFoldDB" id="A0A6J8AUF4"/>
<dbReference type="EMBL" id="CACVKT020001977">
    <property type="protein sequence ID" value="CAC5373910.1"/>
    <property type="molecule type" value="Genomic_DNA"/>
</dbReference>
<evidence type="ECO:0000313" key="2">
    <source>
        <dbReference type="Proteomes" id="UP000507470"/>
    </source>
</evidence>
<accession>A0A6J8AUF4</accession>
<name>A0A6J8AUF4_MYTCO</name>
<proteinExistence type="predicted"/>
<keyword evidence="2" id="KW-1185">Reference proteome</keyword>
<protein>
    <submittedName>
        <fullName evidence="1">Uncharacterized protein</fullName>
    </submittedName>
</protein>
<sequence length="285" mass="31954">MVNWKIDNGKLNIQGIEDFEEQILYVKSSLQFKKIEVVLGNDKHYMLHLDEYGYEGHGNDIPEESNGSIGRNVHASPVTEIKKDNGSAGLNNPLDESVIEPAVQTAVETNDMVGSMLEPSVQTAEKTNHTVGSMIEPDTQGNTNPMVMSEDEPAIQIAIESIDAVGDDNINPEHESGETKCDEEASIESNGNENYREGMDNLIKNLIGGNIKVHIQNLIEPAKERKTRELDTEHVTALEEQFKKELNLYTVLIRYMPEKLELDQLEIPGRAVWRFLVVIILGRPY</sequence>